<organism evidence="5 6">
    <name type="scientific">Schistosoma mattheei</name>
    <dbReference type="NCBI Taxonomy" id="31246"/>
    <lineage>
        <taxon>Eukaryota</taxon>
        <taxon>Metazoa</taxon>
        <taxon>Spiralia</taxon>
        <taxon>Lophotrochozoa</taxon>
        <taxon>Platyhelminthes</taxon>
        <taxon>Trematoda</taxon>
        <taxon>Digenea</taxon>
        <taxon>Strigeidida</taxon>
        <taxon>Schistosomatoidea</taxon>
        <taxon>Schistosomatidae</taxon>
        <taxon>Schistosoma</taxon>
    </lineage>
</organism>
<gene>
    <name evidence="5" type="ORF">SMTD_LOCUS16791</name>
</gene>
<dbReference type="PANTHER" id="PTHR19372:SF7">
    <property type="entry name" value="SULFITE OXIDASE, MITOCHONDRIAL"/>
    <property type="match status" value="1"/>
</dbReference>
<evidence type="ECO:0000256" key="3">
    <source>
        <dbReference type="ARBA" id="ARBA00022723"/>
    </source>
</evidence>
<dbReference type="Proteomes" id="UP000269396">
    <property type="component" value="Unassembled WGS sequence"/>
</dbReference>
<evidence type="ECO:0000256" key="4">
    <source>
        <dbReference type="ARBA" id="ARBA00023002"/>
    </source>
</evidence>
<dbReference type="InterPro" id="IPR005066">
    <property type="entry name" value="MoCF_OxRdtse_dimer"/>
</dbReference>
<keyword evidence="6" id="KW-1185">Reference proteome</keyword>
<dbReference type="EMBL" id="UZAL01037692">
    <property type="protein sequence ID" value="VDP72371.1"/>
    <property type="molecule type" value="Genomic_DNA"/>
</dbReference>
<dbReference type="Pfam" id="PF00174">
    <property type="entry name" value="Oxidored_molyb"/>
    <property type="match status" value="1"/>
</dbReference>
<dbReference type="GO" id="GO:0030151">
    <property type="term" value="F:molybdenum ion binding"/>
    <property type="evidence" value="ECO:0007669"/>
    <property type="project" value="InterPro"/>
</dbReference>
<dbReference type="AlphaFoldDB" id="A0A183PR03"/>
<name>A0A183PR03_9TREM</name>
<keyword evidence="3" id="KW-0479">Metal-binding</keyword>
<dbReference type="Pfam" id="PF03404">
    <property type="entry name" value="Mo-co_dimer"/>
    <property type="match status" value="1"/>
</dbReference>
<dbReference type="InterPro" id="IPR000572">
    <property type="entry name" value="OxRdtase_Mopterin-bd_dom"/>
</dbReference>
<evidence type="ECO:0000313" key="6">
    <source>
        <dbReference type="Proteomes" id="UP000269396"/>
    </source>
</evidence>
<sequence length="265" mass="28959">MSNIEEIFLVDFFKNNNIGFIFPNISQRFSNIGLDIDPTGGAFGSSLPIDLALDPQREVIIAFKMNNKPLTRDHGFPLRIIIPGSIGARQVKWLGQITLSTDESESFWQQGDYKYVLPMGDGKVPDLKGLPAILDYPVQSVICKPSDGQTLKNTGSVILSGYAFSGGGRGIISVRISSDGGRSWYQAKLSPASPPAAEGDVTDIDNPHSLKNRSVKQWAWTIWTVEVPIPSKCLIMLTDVFVCLTFIVQRAVTVVRTVLGGNLCT</sequence>
<dbReference type="InterPro" id="IPR008335">
    <property type="entry name" value="Mopterin_OxRdtase_euk"/>
</dbReference>
<reference evidence="5 6" key="1">
    <citation type="submission" date="2018-11" db="EMBL/GenBank/DDBJ databases">
        <authorList>
            <consortium name="Pathogen Informatics"/>
        </authorList>
    </citation>
    <scope>NUCLEOTIDE SEQUENCE [LARGE SCALE GENOMIC DNA]</scope>
    <source>
        <strain>Denwood</strain>
        <strain evidence="6">Zambia</strain>
    </source>
</reference>
<dbReference type="Gene3D" id="3.90.420.10">
    <property type="entry name" value="Oxidoreductase, molybdopterin-binding domain"/>
    <property type="match status" value="1"/>
</dbReference>
<dbReference type="SUPFAM" id="SSF56524">
    <property type="entry name" value="Oxidoreductase molybdopterin-binding domain"/>
    <property type="match status" value="1"/>
</dbReference>
<keyword evidence="4" id="KW-0560">Oxidoreductase</keyword>
<proteinExistence type="predicted"/>
<dbReference type="STRING" id="31246.A0A183PR03"/>
<protein>
    <submittedName>
        <fullName evidence="5">Uncharacterized protein</fullName>
    </submittedName>
</protein>
<dbReference type="SUPFAM" id="SSF81296">
    <property type="entry name" value="E set domains"/>
    <property type="match status" value="1"/>
</dbReference>
<dbReference type="GO" id="GO:0005739">
    <property type="term" value="C:mitochondrion"/>
    <property type="evidence" value="ECO:0007669"/>
    <property type="project" value="TreeGrafter"/>
</dbReference>
<evidence type="ECO:0000313" key="5">
    <source>
        <dbReference type="EMBL" id="VDP72371.1"/>
    </source>
</evidence>
<evidence type="ECO:0000256" key="2">
    <source>
        <dbReference type="ARBA" id="ARBA00022505"/>
    </source>
</evidence>
<dbReference type="GO" id="GO:0020037">
    <property type="term" value="F:heme binding"/>
    <property type="evidence" value="ECO:0007669"/>
    <property type="project" value="TreeGrafter"/>
</dbReference>
<dbReference type="GO" id="GO:0008482">
    <property type="term" value="F:sulfite oxidase activity"/>
    <property type="evidence" value="ECO:0007669"/>
    <property type="project" value="TreeGrafter"/>
</dbReference>
<comment type="cofactor">
    <cofactor evidence="1">
        <name>Mo-molybdopterin</name>
        <dbReference type="ChEBI" id="CHEBI:71302"/>
    </cofactor>
</comment>
<accession>A0A183PR03</accession>
<evidence type="ECO:0000256" key="1">
    <source>
        <dbReference type="ARBA" id="ARBA00001924"/>
    </source>
</evidence>
<dbReference type="PRINTS" id="PR00407">
    <property type="entry name" value="EUMOPTERIN"/>
</dbReference>
<dbReference type="InterPro" id="IPR036374">
    <property type="entry name" value="OxRdtase_Mopterin-bd_sf"/>
</dbReference>
<dbReference type="GO" id="GO:0043546">
    <property type="term" value="F:molybdopterin cofactor binding"/>
    <property type="evidence" value="ECO:0007669"/>
    <property type="project" value="TreeGrafter"/>
</dbReference>
<dbReference type="InterPro" id="IPR014756">
    <property type="entry name" value="Ig_E-set"/>
</dbReference>
<keyword evidence="2" id="KW-0500">Molybdenum</keyword>
<dbReference type="Gene3D" id="2.60.40.650">
    <property type="match status" value="1"/>
</dbReference>
<dbReference type="GO" id="GO:0006790">
    <property type="term" value="P:sulfur compound metabolic process"/>
    <property type="evidence" value="ECO:0007669"/>
    <property type="project" value="TreeGrafter"/>
</dbReference>
<dbReference type="PANTHER" id="PTHR19372">
    <property type="entry name" value="SULFITE REDUCTASE"/>
    <property type="match status" value="1"/>
</dbReference>